<proteinExistence type="predicted"/>
<evidence type="ECO:0000256" key="4">
    <source>
        <dbReference type="ARBA" id="ARBA00023136"/>
    </source>
</evidence>
<evidence type="ECO:0000256" key="1">
    <source>
        <dbReference type="ARBA" id="ARBA00004141"/>
    </source>
</evidence>
<evidence type="ECO:0000256" key="2">
    <source>
        <dbReference type="ARBA" id="ARBA00022692"/>
    </source>
</evidence>
<dbReference type="EMBL" id="NUUR01000011">
    <property type="protein sequence ID" value="PHG83637.1"/>
    <property type="molecule type" value="Genomic_DNA"/>
</dbReference>
<comment type="caution">
    <text evidence="7">The sequence shown here is derived from an EMBL/GenBank/DDBJ whole genome shotgun (WGS) entry which is preliminary data.</text>
</comment>
<evidence type="ECO:0000313" key="8">
    <source>
        <dbReference type="Proteomes" id="UP000225135"/>
    </source>
</evidence>
<sequence length="230" mass="25547">MKNNPLQESTHSTEIIDEKPTLLSTILSPLQNFEKLKQKPIIALPLIIICLLQIIGTVITAFALDTSVLLQGNVPEGTEDFIITFSRITSIVGGVIAPLIYLLLSSSVQLFFSKFTDSDVTFKQLLSLNIHIMLIPIISLWINGLFKFFVDGSTPFYITSLGGFVEPNGSLFGLLNGIEIFAIWHFILRAKGLQIVAKLPKAYSWIIAFIFFAVLLIFNIINGSMLETIK</sequence>
<dbReference type="Proteomes" id="UP000225135">
    <property type="component" value="Unassembled WGS sequence"/>
</dbReference>
<evidence type="ECO:0000256" key="5">
    <source>
        <dbReference type="SAM" id="Phobius"/>
    </source>
</evidence>
<accession>A0A9X7HP47</accession>
<dbReference type="GO" id="GO:0016020">
    <property type="term" value="C:membrane"/>
    <property type="evidence" value="ECO:0007669"/>
    <property type="project" value="UniProtKB-SubCell"/>
</dbReference>
<dbReference type="AlphaFoldDB" id="A0A9X7HP47"/>
<comment type="subcellular location">
    <subcellularLocation>
        <location evidence="1">Membrane</location>
        <topology evidence="1">Multi-pass membrane protein</topology>
    </subcellularLocation>
</comment>
<feature type="transmembrane region" description="Helical" evidence="5">
    <location>
        <begin position="202"/>
        <end position="221"/>
    </location>
</feature>
<organism evidence="7 8">
    <name type="scientific">Bacillus cereus</name>
    <dbReference type="NCBI Taxonomy" id="1396"/>
    <lineage>
        <taxon>Bacteria</taxon>
        <taxon>Bacillati</taxon>
        <taxon>Bacillota</taxon>
        <taxon>Bacilli</taxon>
        <taxon>Bacillales</taxon>
        <taxon>Bacillaceae</taxon>
        <taxon>Bacillus</taxon>
        <taxon>Bacillus cereus group</taxon>
    </lineage>
</organism>
<evidence type="ECO:0000313" key="7">
    <source>
        <dbReference type="EMBL" id="PHG83637.1"/>
    </source>
</evidence>
<feature type="transmembrane region" description="Helical" evidence="5">
    <location>
        <begin position="170"/>
        <end position="190"/>
    </location>
</feature>
<reference evidence="7 8" key="1">
    <citation type="submission" date="2017-09" db="EMBL/GenBank/DDBJ databases">
        <title>Large-scale bioinformatics analysis of Bacillus genomes uncovers conserved roles of natural products in bacterial physiology.</title>
        <authorList>
            <consortium name="Agbiome Team Llc"/>
            <person name="Bleich R.M."/>
            <person name="Grubbs K.J."/>
            <person name="Santa Maria K.C."/>
            <person name="Allen S.E."/>
            <person name="Farag S."/>
            <person name="Shank E.A."/>
            <person name="Bowers A."/>
        </authorList>
    </citation>
    <scope>NUCLEOTIDE SEQUENCE [LARGE SCALE GENOMIC DNA]</scope>
    <source>
        <strain evidence="7 8">AFS029792</strain>
    </source>
</reference>
<keyword evidence="3 5" id="KW-1133">Transmembrane helix</keyword>
<feature type="transmembrane region" description="Helical" evidence="5">
    <location>
        <begin position="84"/>
        <end position="104"/>
    </location>
</feature>
<feature type="transmembrane region" description="Helical" evidence="5">
    <location>
        <begin position="125"/>
        <end position="150"/>
    </location>
</feature>
<feature type="transmembrane region" description="Helical" evidence="5">
    <location>
        <begin position="41"/>
        <end position="64"/>
    </location>
</feature>
<keyword evidence="2 5" id="KW-0812">Transmembrane</keyword>
<keyword evidence="4 5" id="KW-0472">Membrane</keyword>
<gene>
    <name evidence="7" type="ORF">COI69_05725</name>
</gene>
<evidence type="ECO:0000259" key="6">
    <source>
        <dbReference type="Pfam" id="PF04893"/>
    </source>
</evidence>
<protein>
    <submittedName>
        <fullName evidence="7">YIP1 family protein</fullName>
    </submittedName>
</protein>
<evidence type="ECO:0000256" key="3">
    <source>
        <dbReference type="ARBA" id="ARBA00022989"/>
    </source>
</evidence>
<dbReference type="RefSeq" id="WP_016084113.1">
    <property type="nucleotide sequence ID" value="NZ_NUQH01000101.1"/>
</dbReference>
<feature type="domain" description="Yip1" evidence="6">
    <location>
        <begin position="25"/>
        <end position="217"/>
    </location>
</feature>
<name>A0A9X7HP47_BACCE</name>
<dbReference type="InterPro" id="IPR006977">
    <property type="entry name" value="Yip1_dom"/>
</dbReference>
<dbReference type="Pfam" id="PF04893">
    <property type="entry name" value="Yip1"/>
    <property type="match status" value="1"/>
</dbReference>